<dbReference type="GeneID" id="113516899"/>
<dbReference type="InterPro" id="IPR013087">
    <property type="entry name" value="Znf_C2H2_type"/>
</dbReference>
<evidence type="ECO:0000259" key="3">
    <source>
        <dbReference type="PROSITE" id="PS50157"/>
    </source>
</evidence>
<dbReference type="Proteomes" id="UP001652740">
    <property type="component" value="Unplaced"/>
</dbReference>
<keyword evidence="1" id="KW-0479">Metal-binding</keyword>
<accession>A0ABM3MW00</accession>
<keyword evidence="4" id="KW-1185">Reference proteome</keyword>
<dbReference type="Pfam" id="PF10453">
    <property type="entry name" value="NUFIP1"/>
    <property type="match status" value="1"/>
</dbReference>
<feature type="region of interest" description="Disordered" evidence="2">
    <location>
        <begin position="228"/>
        <end position="264"/>
    </location>
</feature>
<dbReference type="RefSeq" id="XP_052755532.1">
    <property type="nucleotide sequence ID" value="XM_052899572.1"/>
</dbReference>
<dbReference type="PANTHER" id="PTHR13309">
    <property type="entry name" value="NUCLEAR FRAGILE X MENTAL RETARDATION PROTEIN INTERACTING PROTEIN 1"/>
    <property type="match status" value="1"/>
</dbReference>
<evidence type="ECO:0000313" key="6">
    <source>
        <dbReference type="RefSeq" id="XP_052755531.1"/>
    </source>
</evidence>
<dbReference type="InterPro" id="IPR019496">
    <property type="entry name" value="NUFIP1_cons_dom"/>
</dbReference>
<keyword evidence="1" id="KW-0862">Zinc</keyword>
<feature type="region of interest" description="Disordered" evidence="2">
    <location>
        <begin position="324"/>
        <end position="361"/>
    </location>
</feature>
<evidence type="ECO:0000256" key="1">
    <source>
        <dbReference type="PROSITE-ProRule" id="PRU00042"/>
    </source>
</evidence>
<dbReference type="PROSITE" id="PS50157">
    <property type="entry name" value="ZINC_FINGER_C2H2_2"/>
    <property type="match status" value="1"/>
</dbReference>
<dbReference type="SMART" id="SM00355">
    <property type="entry name" value="ZnF_C2H2"/>
    <property type="match status" value="2"/>
</dbReference>
<evidence type="ECO:0000313" key="4">
    <source>
        <dbReference type="Proteomes" id="UP001652740"/>
    </source>
</evidence>
<evidence type="ECO:0000256" key="2">
    <source>
        <dbReference type="SAM" id="MobiDB-lite"/>
    </source>
</evidence>
<feature type="compositionally biased region" description="Acidic residues" evidence="2">
    <location>
        <begin position="239"/>
        <end position="256"/>
    </location>
</feature>
<evidence type="ECO:0000313" key="7">
    <source>
        <dbReference type="RefSeq" id="XP_052755532.1"/>
    </source>
</evidence>
<organism evidence="4 7">
    <name type="scientific">Galleria mellonella</name>
    <name type="common">Greater wax moth</name>
    <dbReference type="NCBI Taxonomy" id="7137"/>
    <lineage>
        <taxon>Eukaryota</taxon>
        <taxon>Metazoa</taxon>
        <taxon>Ecdysozoa</taxon>
        <taxon>Arthropoda</taxon>
        <taxon>Hexapoda</taxon>
        <taxon>Insecta</taxon>
        <taxon>Pterygota</taxon>
        <taxon>Neoptera</taxon>
        <taxon>Endopterygota</taxon>
        <taxon>Lepidoptera</taxon>
        <taxon>Glossata</taxon>
        <taxon>Ditrysia</taxon>
        <taxon>Pyraloidea</taxon>
        <taxon>Pyralidae</taxon>
        <taxon>Galleriinae</taxon>
        <taxon>Galleria</taxon>
    </lineage>
</organism>
<reference evidence="5 6" key="1">
    <citation type="submission" date="2025-05" db="UniProtKB">
        <authorList>
            <consortium name="RefSeq"/>
        </authorList>
    </citation>
    <scope>IDENTIFICATION</scope>
    <source>
        <tissue evidence="5 6">Whole larvae</tissue>
    </source>
</reference>
<dbReference type="RefSeq" id="XP_052755531.1">
    <property type="nucleotide sequence ID" value="XM_052899571.1"/>
</dbReference>
<protein>
    <submittedName>
        <fullName evidence="5 6">FMR1-interacting protein NUFIP1</fullName>
    </submittedName>
</protein>
<dbReference type="InterPro" id="IPR039136">
    <property type="entry name" value="NUFIP1-like"/>
</dbReference>
<keyword evidence="1" id="KW-0863">Zinc-finger</keyword>
<gene>
    <name evidence="5 6 7" type="primary">LOC113516899</name>
</gene>
<dbReference type="PANTHER" id="PTHR13309:SF0">
    <property type="entry name" value="FMR1-INTERACTING PROTEIN NUFIP1"/>
    <property type="match status" value="1"/>
</dbReference>
<sequence length="433" mass="50667">MAFSFTQHAPRPYMGNKYQREKSHNFHWKQNTGSKLNYSGEKGFIQKPFKTSEEFWCETCDRSFYTADLLEKHKKQHEKCNIDGCQFVAHPKVITKHIQMQHSSGIYKKIANLNNPEEIKKWIEERKKKYPTMNNIEKKAAQMKEKIERGEKMGLRKNEHNRNIKLGARRNHDNLGNRHSFRRNVLRNCMQSTKQYKHINNNNKIISKDGNNLLPVFENERKLKPFQGIQDLDMHSDTNEETEESDNNFSEDDDMEYSNKNKDITHNNEPVVCSALSSLICNYESSDEEEKTNNEVKIETLTSKNSIESQKKITCLKILDVKNTTENNSTHPSDDTIDKGNNSDCDSGPEEVKIERTTINDTNTKQTESVCNKKYLTKRKMNANETKHKSYSNKKPKIPSTLLQKLLSKEIQHERNIVLQCIRHIIKNDYFDT</sequence>
<feature type="domain" description="C2H2-type" evidence="3">
    <location>
        <begin position="55"/>
        <end position="77"/>
    </location>
</feature>
<evidence type="ECO:0000313" key="5">
    <source>
        <dbReference type="RefSeq" id="XP_026757194.2"/>
    </source>
</evidence>
<name>A0ABM3MW00_GALME</name>
<proteinExistence type="predicted"/>
<dbReference type="PROSITE" id="PS00028">
    <property type="entry name" value="ZINC_FINGER_C2H2_1"/>
    <property type="match status" value="1"/>
</dbReference>
<dbReference type="RefSeq" id="XP_026757194.2">
    <property type="nucleotide sequence ID" value="XM_026901393.3"/>
</dbReference>